<dbReference type="GO" id="GO:0030286">
    <property type="term" value="C:dynein complex"/>
    <property type="evidence" value="ECO:0007669"/>
    <property type="project" value="UniProtKB-KW"/>
</dbReference>
<dbReference type="GO" id="GO:0051959">
    <property type="term" value="F:dynein light intermediate chain binding"/>
    <property type="evidence" value="ECO:0007669"/>
    <property type="project" value="InterPro"/>
</dbReference>
<evidence type="ECO:0000313" key="23">
    <source>
        <dbReference type="Proteomes" id="UP000829720"/>
    </source>
</evidence>
<feature type="coiled-coil region" evidence="13">
    <location>
        <begin position="986"/>
        <end position="1041"/>
    </location>
</feature>
<comment type="subcellular location">
    <subcellularLocation>
        <location evidence="1">Cytoplasm</location>
        <location evidence="1">Cytoskeleton</location>
        <location evidence="1">Cilium axoneme</location>
    </subcellularLocation>
</comment>
<proteinExistence type="inferred from homology"/>
<name>A0A8T3D416_9TELE</name>
<dbReference type="Pfam" id="PF03028">
    <property type="entry name" value="Dynein_heavy"/>
    <property type="match status" value="1"/>
</dbReference>
<evidence type="ECO:0000256" key="13">
    <source>
        <dbReference type="SAM" id="Coils"/>
    </source>
</evidence>
<feature type="domain" description="Dynein heavy chain region D6 P-loop" evidence="14">
    <location>
        <begin position="1587"/>
        <end position="1650"/>
    </location>
</feature>
<dbReference type="Pfam" id="PF12780">
    <property type="entry name" value="AAA_8"/>
    <property type="match status" value="1"/>
</dbReference>
<keyword evidence="7" id="KW-0243">Dynein</keyword>
<evidence type="ECO:0000256" key="6">
    <source>
        <dbReference type="ARBA" id="ARBA00022840"/>
    </source>
</evidence>
<dbReference type="Gene3D" id="1.10.8.720">
    <property type="entry name" value="Region D6 of dynein motor"/>
    <property type="match status" value="1"/>
</dbReference>
<feature type="domain" description="Dynein heavy chain C-terminal" evidence="21">
    <location>
        <begin position="1846"/>
        <end position="2147"/>
    </location>
</feature>
<evidence type="ECO:0000259" key="14">
    <source>
        <dbReference type="Pfam" id="PF03028"/>
    </source>
</evidence>
<keyword evidence="3" id="KW-0963">Cytoplasm</keyword>
<dbReference type="PANTHER" id="PTHR22878:SF70">
    <property type="entry name" value="DYNEIN HEAVY CHAIN 2, AXONEMAL"/>
    <property type="match status" value="1"/>
</dbReference>
<evidence type="ECO:0000259" key="21">
    <source>
        <dbReference type="Pfam" id="PF18199"/>
    </source>
</evidence>
<dbReference type="FunFam" id="1.20.920.30:FF:000002">
    <property type="entry name" value="Dynein axonemal heavy chain 3"/>
    <property type="match status" value="1"/>
</dbReference>
<evidence type="ECO:0000256" key="2">
    <source>
        <dbReference type="ARBA" id="ARBA00008887"/>
    </source>
</evidence>
<dbReference type="FunFam" id="1.10.8.1220:FF:000001">
    <property type="entry name" value="Dynein axonemal heavy chain 5"/>
    <property type="match status" value="1"/>
</dbReference>
<organism evidence="22 23">
    <name type="scientific">Albula goreensis</name>
    <dbReference type="NCBI Taxonomy" id="1534307"/>
    <lineage>
        <taxon>Eukaryota</taxon>
        <taxon>Metazoa</taxon>
        <taxon>Chordata</taxon>
        <taxon>Craniata</taxon>
        <taxon>Vertebrata</taxon>
        <taxon>Euteleostomi</taxon>
        <taxon>Actinopterygii</taxon>
        <taxon>Neopterygii</taxon>
        <taxon>Teleostei</taxon>
        <taxon>Albuliformes</taxon>
        <taxon>Albulidae</taxon>
        <taxon>Albula</taxon>
    </lineage>
</organism>
<keyword evidence="9" id="KW-0969">Cilium</keyword>
<dbReference type="Pfam" id="PF18199">
    <property type="entry name" value="Dynein_C"/>
    <property type="match status" value="1"/>
</dbReference>
<comment type="caution">
    <text evidence="22">The sequence shown here is derived from an EMBL/GenBank/DDBJ whole genome shotgun (WGS) entry which is preliminary data.</text>
</comment>
<evidence type="ECO:0000313" key="22">
    <source>
        <dbReference type="EMBL" id="KAI1892369.1"/>
    </source>
</evidence>
<evidence type="ECO:0000259" key="15">
    <source>
        <dbReference type="Pfam" id="PF12777"/>
    </source>
</evidence>
<comment type="similarity">
    <text evidence="2">Belongs to the dynein heavy chain family.</text>
</comment>
<dbReference type="InterPro" id="IPR004273">
    <property type="entry name" value="Dynein_heavy_D6_P-loop"/>
</dbReference>
<dbReference type="Pfam" id="PF18198">
    <property type="entry name" value="AAA_lid_11"/>
    <property type="match status" value="1"/>
</dbReference>
<dbReference type="FunFam" id="3.40.50.300:FF:002141">
    <property type="entry name" value="Dynein heavy chain"/>
    <property type="match status" value="1"/>
</dbReference>
<dbReference type="GO" id="GO:0045505">
    <property type="term" value="F:dynein intermediate chain binding"/>
    <property type="evidence" value="ECO:0007669"/>
    <property type="project" value="InterPro"/>
</dbReference>
<evidence type="ECO:0000259" key="19">
    <source>
        <dbReference type="Pfam" id="PF17857"/>
    </source>
</evidence>
<feature type="domain" description="Dynein heavy chain AAA module D4" evidence="16">
    <location>
        <begin position="476"/>
        <end position="736"/>
    </location>
</feature>
<dbReference type="PANTHER" id="PTHR22878">
    <property type="entry name" value="DYNEIN HEAVY CHAIN 6, AXONEMAL-LIKE-RELATED"/>
    <property type="match status" value="1"/>
</dbReference>
<dbReference type="GO" id="GO:0005930">
    <property type="term" value="C:axoneme"/>
    <property type="evidence" value="ECO:0007669"/>
    <property type="project" value="UniProtKB-SubCell"/>
</dbReference>
<evidence type="ECO:0000256" key="7">
    <source>
        <dbReference type="ARBA" id="ARBA00023017"/>
    </source>
</evidence>
<sequence>MLLAEPLQQDSAHKNIRTWIMGAFAFSLVWSVGGSCDRDSRERFDEFLRELLTGNMEEHPIPEEVGKWECPFEEKGLVYDYSFELKGRGRWVHWNEAIKNINLGDKNTKVQDIIVPTIDTVRYTYLMDLCIEYGMPLLFVGPTGTGKSVYVKEKLMNNLDKDRYVPFFINFSARTSANQSQNIIMSRLDKRRKGVFGPPMGKKCVIFVDDMNMPALEQFGAQPPIELLRQYFDHGHWYDLKDTTTITLVDLQLISAMGPPGGGRNAVTSRFLRHFNICSINTFSDSTMVHIFSNIVSFYLRNNAFPPEYFTLGNQIVVATMEVYKLAMDNLLPTPAKSHYTFNLRDFSRVVRGCLLLKKESLETKHTMIHLFVHEVFRVFYDRLVDDKDREWLYKLMNGIVKEHFRESFDSVFDYLKQGNRPLCEEDMRNLLFGDYMNPDLEDEERLYAEVPSMEEFSQVVEVCLDEYNQTHKNRMNLVIFRYVLEHLSRISRVLKQPGGNALLVGVGGSGRQSLTRLATSMARMTLFQPEISKSYGMNEWRDDLKRLLKSAGVKGEQTVFLLTDAQIKEEAFLEDVDSLLNTGEVPNIFAVDEKQEIMEAVRPIAQAGNRDAELSPLALFAFFVTRCRENLHIVVAFSPIGDAFRNRLRQFPSLINCCTIDWFQPWPEEALERVAYKFLESIELSDHERTEVIMLCKTFHTSAIELSHRFLSELGRHNYITPTSYLELIAAFRQLLTQKRDTVMKAKKRYTNGLDKLAFAESQVGEMKKELVDLQPKLEVAKIENTKMMKVIEVESVQVEAKSKLVRVDEEAATLKANEAQALKDECESDLAEAIPALEAALSALNTLKPSDITIVKSMKTPSGVKLVMSAVCVMKEIKPEKITDPGGKGQKILDYWGPSKKLLGDMNFLRDLKEYDKDNIPVPVMAKIRSEYMTNPDFDPTKVAKASSAAEGLCKWITAMEVYDRVAKVVAPKKANLLEAQESLATTMALLNEKRAELREVEDRLASLQRTFEEKTEEKAQLELQVELCASKLERAEKLIGGLGGEKTRWSKAADDLQNIYDNLTGDVLISAGVIAYLGAFTSAFRQDCTKSWTKLCKSRDIPSSDDFSLSKTLGDPIKIQAWNIAGLPTDSFSIDNGVIVSNSRRWPLMIDPQGQANKWVKNSEKDNNLSIIKLTDSDYMRTLENCIQFGTPLLLENVGEELDPSLEPLLLKQTFKQGGMDCIRLGESVIEYSCDFRFYITTKLRNPHYLPELATKVSLLNFMITPEGLEDQLLGIVVAKERPELEEERNALIVQSATNQRQLKEIEDKILETLHSEGNILEDESAIQVLDSAKIMSNEITKKQQIAEKTEIKIAESREGYRPIANHSSILFFSIADLANIDPMYQYSLTWFVNLYISSIQERGKSKVLEKRLRFLVDHFTYNLYCNVCRSLFEKDKLLFSFLLCSNLLLAKNKIEYSDFMFLLTGGVGLQNTVPNPDPSWLQDKSWDEICRASDLPGLNGLREFFSKNPESFQVIYDSKEPYNMPVPSPWSEKLNHLQKMIIYRCLRPDKIVPAITNYVTENLGKKFVEPPPFDLSKSYSDSNCTVPLVFVLSPGADPMASLLKFANDKNMGGAMFQSISLGQGQGPIAARMIRAAMQEGTWLPLSQVSSDHPAERGEDDERASHGLRLNLLQSYLSDPVSDPAFFEGCPEKQLVWEKLLFGVCFFHALVQERKKFGPLGWNIPYGFNESDLRISIRQLQLFINQYEEVPFEAISYLTGECNYGGRVTDDWDRRLLLTILADFYNNDIVENPRYTFSPSGNYFAPPKSTYEDYVLFIRNLPFSQHPEVFGMHENVDISKDLQQTKLLFDSLLLTQGGGAKGGGSSGGDSTLFDIAHDILSKLPPSFDLEAALAKFPVQYEESMNTVLVQEMERYNTLGNTIRLSLQNLQKAIKGLVVMDAELEALAGSLIVGKVPDRWAKFSYPSLKPLGSYITDFLARLKFLQDWFESSKPNVFWLSGFFFTQAFLTGALQNYARKYSIPIDLLGFDFQVLPMETSDSAPEDGVYIHGLFLDGARWDKAAGVLAEQLPKVLFDSVPIVWIKPLEKKFLVPSDSLYVCPLYKTSERKGTLSTTGHSTNFVITMVLSTAVRPQHWIKRGVALLCQLDD</sequence>
<dbReference type="EMBL" id="JAERUA010000012">
    <property type="protein sequence ID" value="KAI1892369.1"/>
    <property type="molecule type" value="Genomic_DNA"/>
</dbReference>
<dbReference type="GO" id="GO:0008569">
    <property type="term" value="F:minus-end-directed microtubule motor activity"/>
    <property type="evidence" value="ECO:0007669"/>
    <property type="project" value="InterPro"/>
</dbReference>
<keyword evidence="4" id="KW-0493">Microtubule</keyword>
<dbReference type="OrthoDB" id="5593012at2759"/>
<accession>A0A8T3D416</accession>
<dbReference type="Gene3D" id="1.20.920.30">
    <property type="match status" value="1"/>
</dbReference>
<evidence type="ECO:0000256" key="4">
    <source>
        <dbReference type="ARBA" id="ARBA00022701"/>
    </source>
</evidence>
<reference evidence="22" key="1">
    <citation type="submission" date="2021-01" db="EMBL/GenBank/DDBJ databases">
        <authorList>
            <person name="Zahm M."/>
            <person name="Roques C."/>
            <person name="Cabau C."/>
            <person name="Klopp C."/>
            <person name="Donnadieu C."/>
            <person name="Jouanno E."/>
            <person name="Lampietro C."/>
            <person name="Louis A."/>
            <person name="Herpin A."/>
            <person name="Echchiki A."/>
            <person name="Berthelot C."/>
            <person name="Parey E."/>
            <person name="Roest-Crollius H."/>
            <person name="Braasch I."/>
            <person name="Postlethwait J."/>
            <person name="Bobe J."/>
            <person name="Montfort J."/>
            <person name="Bouchez O."/>
            <person name="Begum T."/>
            <person name="Mejri S."/>
            <person name="Adams A."/>
            <person name="Chen W.-J."/>
            <person name="Guiguen Y."/>
        </authorList>
    </citation>
    <scope>NUCLEOTIDE SEQUENCE</scope>
    <source>
        <tissue evidence="22">Blood</tissue>
    </source>
</reference>
<dbReference type="Pfam" id="PF17852">
    <property type="entry name" value="Dynein_AAA_lid"/>
    <property type="match status" value="1"/>
</dbReference>
<dbReference type="Gene3D" id="3.40.50.300">
    <property type="entry name" value="P-loop containing nucleotide triphosphate hydrolases"/>
    <property type="match status" value="3"/>
</dbReference>
<dbReference type="Pfam" id="PF12775">
    <property type="entry name" value="AAA_7"/>
    <property type="match status" value="1"/>
</dbReference>
<keyword evidence="10" id="KW-0505">Motor protein</keyword>
<dbReference type="InterPro" id="IPR026983">
    <property type="entry name" value="DHC"/>
</dbReference>
<dbReference type="InterPro" id="IPR041658">
    <property type="entry name" value="AAA_lid_11"/>
</dbReference>
<dbReference type="FunFam" id="1.20.920.20:FF:000006">
    <property type="entry name" value="Dynein, axonemal, heavy chain 6"/>
    <property type="match status" value="1"/>
</dbReference>
<evidence type="ECO:0000259" key="16">
    <source>
        <dbReference type="Pfam" id="PF12780"/>
    </source>
</evidence>
<dbReference type="Gene3D" id="1.10.472.130">
    <property type="match status" value="1"/>
</dbReference>
<keyword evidence="23" id="KW-1185">Reference proteome</keyword>
<dbReference type="Pfam" id="PF12777">
    <property type="entry name" value="MT"/>
    <property type="match status" value="1"/>
</dbReference>
<dbReference type="InterPro" id="IPR042219">
    <property type="entry name" value="AAA_lid_11_sf"/>
</dbReference>
<evidence type="ECO:0000256" key="11">
    <source>
        <dbReference type="ARBA" id="ARBA00023212"/>
    </source>
</evidence>
<dbReference type="Pfam" id="PF17857">
    <property type="entry name" value="AAA_lid_1"/>
    <property type="match status" value="1"/>
</dbReference>
<feature type="domain" description="Dynein heavy chain AAA lid" evidence="20">
    <location>
        <begin position="1700"/>
        <end position="1838"/>
    </location>
</feature>
<evidence type="ECO:0000259" key="17">
    <source>
        <dbReference type="Pfam" id="PF12781"/>
    </source>
</evidence>
<feature type="domain" description="Dynein heavy chain coiled coil stalk" evidence="15">
    <location>
        <begin position="750"/>
        <end position="1093"/>
    </location>
</feature>
<dbReference type="InterPro" id="IPR024743">
    <property type="entry name" value="Dynein_HC_stalk"/>
</dbReference>
<evidence type="ECO:0000256" key="12">
    <source>
        <dbReference type="ARBA" id="ARBA00023273"/>
    </source>
</evidence>
<dbReference type="Gene3D" id="1.10.8.1220">
    <property type="match status" value="1"/>
</dbReference>
<keyword evidence="11" id="KW-0206">Cytoskeleton</keyword>
<dbReference type="Gene3D" id="6.10.140.1060">
    <property type="match status" value="1"/>
</dbReference>
<dbReference type="Gene3D" id="1.20.1270.280">
    <property type="match status" value="1"/>
</dbReference>
<feature type="domain" description="Dynein heavy chain ATP-binding dynein motor region" evidence="17">
    <location>
        <begin position="1124"/>
        <end position="1343"/>
    </location>
</feature>
<dbReference type="SUPFAM" id="SSF52540">
    <property type="entry name" value="P-loop containing nucleoside triphosphate hydrolases"/>
    <property type="match status" value="2"/>
</dbReference>
<dbReference type="FunFam" id="3.40.50.300:FF:005585">
    <property type="entry name" value="Predicted protein"/>
    <property type="match status" value="1"/>
</dbReference>
<gene>
    <name evidence="22" type="ORF">AGOR_G00132650</name>
</gene>
<keyword evidence="8 13" id="KW-0175">Coiled coil</keyword>
<evidence type="ECO:0000256" key="9">
    <source>
        <dbReference type="ARBA" id="ARBA00023069"/>
    </source>
</evidence>
<keyword evidence="6" id="KW-0067">ATP-binding</keyword>
<dbReference type="GO" id="GO:0005874">
    <property type="term" value="C:microtubule"/>
    <property type="evidence" value="ECO:0007669"/>
    <property type="project" value="UniProtKB-KW"/>
</dbReference>
<dbReference type="FunFam" id="3.10.490.20:FF:000001">
    <property type="entry name" value="dynein heavy chain 7, axonemal"/>
    <property type="match status" value="1"/>
</dbReference>
<dbReference type="FunFam" id="1.20.1270.280:FF:000001">
    <property type="entry name" value="dynein heavy chain 7, axonemal"/>
    <property type="match status" value="1"/>
</dbReference>
<feature type="domain" description="Dynein heavy chain 3 AAA+ lid" evidence="19">
    <location>
        <begin position="327"/>
        <end position="411"/>
    </location>
</feature>
<evidence type="ECO:0000256" key="10">
    <source>
        <dbReference type="ARBA" id="ARBA00023175"/>
    </source>
</evidence>
<dbReference type="InterPro" id="IPR041466">
    <property type="entry name" value="Dynein_AAA5_ext"/>
</dbReference>
<protein>
    <submittedName>
        <fullName evidence="22">Uncharacterized protein</fullName>
    </submittedName>
</protein>
<dbReference type="GO" id="GO:0007018">
    <property type="term" value="P:microtubule-based movement"/>
    <property type="evidence" value="ECO:0007669"/>
    <property type="project" value="InterPro"/>
</dbReference>
<dbReference type="Gene3D" id="3.10.490.20">
    <property type="match status" value="1"/>
</dbReference>
<keyword evidence="5" id="KW-0547">Nucleotide-binding</keyword>
<dbReference type="CDD" id="cd00009">
    <property type="entry name" value="AAA"/>
    <property type="match status" value="1"/>
</dbReference>
<evidence type="ECO:0000259" key="20">
    <source>
        <dbReference type="Pfam" id="PF18198"/>
    </source>
</evidence>
<dbReference type="InterPro" id="IPR041589">
    <property type="entry name" value="DNAH3_AAA_lid_1"/>
</dbReference>
<dbReference type="GO" id="GO:0005524">
    <property type="term" value="F:ATP binding"/>
    <property type="evidence" value="ECO:0007669"/>
    <property type="project" value="UniProtKB-KW"/>
</dbReference>
<dbReference type="Pfam" id="PF12781">
    <property type="entry name" value="AAA_9"/>
    <property type="match status" value="1"/>
</dbReference>
<keyword evidence="12" id="KW-0966">Cell projection</keyword>
<dbReference type="FunFam" id="1.10.8.720:FF:000001">
    <property type="entry name" value="dynein heavy chain 7, axonemal"/>
    <property type="match status" value="1"/>
</dbReference>
<evidence type="ECO:0000256" key="8">
    <source>
        <dbReference type="ARBA" id="ARBA00023054"/>
    </source>
</evidence>
<evidence type="ECO:0000256" key="5">
    <source>
        <dbReference type="ARBA" id="ARBA00022741"/>
    </source>
</evidence>
<dbReference type="Proteomes" id="UP000829720">
    <property type="component" value="Unassembled WGS sequence"/>
</dbReference>
<dbReference type="InterPro" id="IPR035706">
    <property type="entry name" value="AAA_9"/>
</dbReference>
<dbReference type="InterPro" id="IPR027417">
    <property type="entry name" value="P-loop_NTPase"/>
</dbReference>
<evidence type="ECO:0000256" key="1">
    <source>
        <dbReference type="ARBA" id="ARBA00004430"/>
    </source>
</evidence>
<feature type="domain" description="Dynein heavy chain AAA 5 extension" evidence="18">
    <location>
        <begin position="9"/>
        <end position="96"/>
    </location>
</feature>
<dbReference type="InterPro" id="IPR043160">
    <property type="entry name" value="Dynein_C_barrel"/>
</dbReference>
<dbReference type="InterPro" id="IPR041228">
    <property type="entry name" value="Dynein_C"/>
</dbReference>
<dbReference type="Gene3D" id="1.20.920.20">
    <property type="match status" value="1"/>
</dbReference>
<dbReference type="FunFam" id="3.40.50.300:FF:000223">
    <property type="entry name" value="Dynein heavy chain 3, axonemal"/>
    <property type="match status" value="1"/>
</dbReference>
<evidence type="ECO:0000259" key="18">
    <source>
        <dbReference type="Pfam" id="PF17852"/>
    </source>
</evidence>
<evidence type="ECO:0000256" key="3">
    <source>
        <dbReference type="ARBA" id="ARBA00022490"/>
    </source>
</evidence>
<dbReference type="InterPro" id="IPR024317">
    <property type="entry name" value="Dynein_heavy_chain_D4_dom"/>
</dbReference>